<dbReference type="InterPro" id="IPR000257">
    <property type="entry name" value="Uroporphyrinogen_deCOase"/>
</dbReference>
<reference evidence="2 3" key="1">
    <citation type="submission" date="2016-11" db="EMBL/GenBank/DDBJ databases">
        <authorList>
            <person name="Jaros S."/>
            <person name="Januszkiewicz K."/>
            <person name="Wedrychowicz H."/>
        </authorList>
    </citation>
    <scope>NUCLEOTIDE SEQUENCE [LARGE SCALE GENOMIC DNA]</scope>
    <source>
        <strain evidence="2 3">DSM 15970</strain>
    </source>
</reference>
<dbReference type="RefSeq" id="WP_073994408.1">
    <property type="nucleotide sequence ID" value="NZ_FQYT01000025.1"/>
</dbReference>
<evidence type="ECO:0000259" key="1">
    <source>
        <dbReference type="Pfam" id="PF01208"/>
    </source>
</evidence>
<dbReference type="EMBL" id="FQYT01000025">
    <property type="protein sequence ID" value="SHJ55062.1"/>
    <property type="molecule type" value="Genomic_DNA"/>
</dbReference>
<dbReference type="AlphaFoldDB" id="A0A1M6K7Z3"/>
<dbReference type="OrthoDB" id="9815759at2"/>
<dbReference type="Proteomes" id="UP000184342">
    <property type="component" value="Unassembled WGS sequence"/>
</dbReference>
<protein>
    <submittedName>
        <fullName evidence="2">Uroporphyrinogen decarboxylase (URO-D)</fullName>
    </submittedName>
</protein>
<dbReference type="PANTHER" id="PTHR47099:SF1">
    <property type="entry name" value="METHYLCOBAMIDE:COM METHYLTRANSFERASE MTBA"/>
    <property type="match status" value="1"/>
</dbReference>
<evidence type="ECO:0000313" key="3">
    <source>
        <dbReference type="Proteomes" id="UP000184342"/>
    </source>
</evidence>
<keyword evidence="3" id="KW-1185">Reference proteome</keyword>
<accession>A0A1M6K7Z3</accession>
<proteinExistence type="predicted"/>
<dbReference type="GO" id="GO:0004853">
    <property type="term" value="F:uroporphyrinogen decarboxylase activity"/>
    <property type="evidence" value="ECO:0007669"/>
    <property type="project" value="InterPro"/>
</dbReference>
<dbReference type="SUPFAM" id="SSF51726">
    <property type="entry name" value="UROD/MetE-like"/>
    <property type="match status" value="1"/>
</dbReference>
<organism evidence="2 3">
    <name type="scientific">Parasporobacterium paucivorans DSM 15970</name>
    <dbReference type="NCBI Taxonomy" id="1122934"/>
    <lineage>
        <taxon>Bacteria</taxon>
        <taxon>Bacillati</taxon>
        <taxon>Bacillota</taxon>
        <taxon>Clostridia</taxon>
        <taxon>Lachnospirales</taxon>
        <taxon>Lachnospiraceae</taxon>
        <taxon>Parasporobacterium</taxon>
    </lineage>
</organism>
<name>A0A1M6K7Z3_9FIRM</name>
<dbReference type="Pfam" id="PF01208">
    <property type="entry name" value="URO-D"/>
    <property type="match status" value="1"/>
</dbReference>
<dbReference type="Gene3D" id="3.20.20.210">
    <property type="match status" value="1"/>
</dbReference>
<evidence type="ECO:0000313" key="2">
    <source>
        <dbReference type="EMBL" id="SHJ55062.1"/>
    </source>
</evidence>
<dbReference type="PANTHER" id="PTHR47099">
    <property type="entry name" value="METHYLCOBAMIDE:COM METHYLTRANSFERASE MTBA"/>
    <property type="match status" value="1"/>
</dbReference>
<dbReference type="InterPro" id="IPR052024">
    <property type="entry name" value="Methanogen_methyltrans"/>
</dbReference>
<dbReference type="GO" id="GO:0006779">
    <property type="term" value="P:porphyrin-containing compound biosynthetic process"/>
    <property type="evidence" value="ECO:0007669"/>
    <property type="project" value="InterPro"/>
</dbReference>
<feature type="domain" description="Uroporphyrinogen decarboxylase (URO-D)" evidence="1">
    <location>
        <begin position="125"/>
        <end position="303"/>
    </location>
</feature>
<dbReference type="STRING" id="1122934.SAMN02745691_02147"/>
<sequence>MLTRRENLLETIRGGNPDRFVKQFEPFALQWATPQDVRFPAPEYGKGIARNCWGVYFSWPEGTPGPVSSLDSEHRLIKDIYHWQDYLKMPETEFPESEWKWIMERADKVDRNEYFVTAAIWPGLFENCLHMMGMEEFVINMYEEPEIIHAILDLMTEYEVRMARQICNHIHPDAVFRLDDWGGQSSTFLSVEMFHEFIFERTKKIYDTYRENGVEIIVHHSDSYAETLVPEMLNMGIDIWQGAFNTNDLPRLVREYKGRLTVMGGINSGIVDSPDWTREKVAAEVEKIIRWTDSRYFIPNLTFGGDESTYRGVYEAADAEIEKMGKEYFAEIK</sequence>
<dbReference type="InterPro" id="IPR038071">
    <property type="entry name" value="UROD/MetE-like_sf"/>
</dbReference>
<gene>
    <name evidence="2" type="ORF">SAMN02745691_02147</name>
</gene>